<keyword evidence="1" id="KW-1185">Reference proteome</keyword>
<protein>
    <submittedName>
        <fullName evidence="2">SH3 domain-containing protein</fullName>
    </submittedName>
</protein>
<evidence type="ECO:0000313" key="1">
    <source>
        <dbReference type="Proteomes" id="UP000095287"/>
    </source>
</evidence>
<sequence length="83" mass="9519">MYHCSMVEPTMLYHMPCRLPVVVCKQFEKDEIFEIRSAADSTFENSNDPKATSGVPLPDGRTISKLGKLTGHLWTIADWNYWI</sequence>
<evidence type="ECO:0000313" key="2">
    <source>
        <dbReference type="WBParaSite" id="L893_g32582.t1"/>
    </source>
</evidence>
<organism evidence="1 2">
    <name type="scientific">Steinernema glaseri</name>
    <dbReference type="NCBI Taxonomy" id="37863"/>
    <lineage>
        <taxon>Eukaryota</taxon>
        <taxon>Metazoa</taxon>
        <taxon>Ecdysozoa</taxon>
        <taxon>Nematoda</taxon>
        <taxon>Chromadorea</taxon>
        <taxon>Rhabditida</taxon>
        <taxon>Tylenchina</taxon>
        <taxon>Panagrolaimomorpha</taxon>
        <taxon>Strongyloidoidea</taxon>
        <taxon>Steinernematidae</taxon>
        <taxon>Steinernema</taxon>
    </lineage>
</organism>
<dbReference type="WBParaSite" id="L893_g32582.t1">
    <property type="protein sequence ID" value="L893_g32582.t1"/>
    <property type="gene ID" value="L893_g32582"/>
</dbReference>
<name>A0A1I8A3R7_9BILA</name>
<proteinExistence type="predicted"/>
<reference evidence="2" key="1">
    <citation type="submission" date="2016-11" db="UniProtKB">
        <authorList>
            <consortium name="WormBaseParasite"/>
        </authorList>
    </citation>
    <scope>IDENTIFICATION</scope>
</reference>
<accession>A0A1I8A3R7</accession>
<dbReference type="AlphaFoldDB" id="A0A1I8A3R7"/>
<dbReference type="Proteomes" id="UP000095287">
    <property type="component" value="Unplaced"/>
</dbReference>